<keyword evidence="1 4" id="KW-0489">Methyltransferase</keyword>
<evidence type="ECO:0000256" key="2">
    <source>
        <dbReference type="ARBA" id="ARBA00022679"/>
    </source>
</evidence>
<evidence type="ECO:0000313" key="5">
    <source>
        <dbReference type="Proteomes" id="UP000017396"/>
    </source>
</evidence>
<dbReference type="InterPro" id="IPR041698">
    <property type="entry name" value="Methyltransf_25"/>
</dbReference>
<dbReference type="Proteomes" id="UP000017396">
    <property type="component" value="Chromosome"/>
</dbReference>
<dbReference type="HOGENOM" id="CLU_037990_5_0_3"/>
<dbReference type="PATRIC" id="fig|1183438.3.peg.3719"/>
<dbReference type="InterPro" id="IPR029063">
    <property type="entry name" value="SAM-dependent_MTases_sf"/>
</dbReference>
<dbReference type="EMBL" id="CP003587">
    <property type="protein sequence ID" value="AGY60031.1"/>
    <property type="molecule type" value="Genomic_DNA"/>
</dbReference>
<accession>U5QM92</accession>
<dbReference type="RefSeq" id="WP_023175350.1">
    <property type="nucleotide sequence ID" value="NC_022600.1"/>
</dbReference>
<organism evidence="4 5">
    <name type="scientific">Gloeobacter kilaueensis (strain ATCC BAA-2537 / CCAP 1431/1 / ULC 316 / JS1)</name>
    <dbReference type="NCBI Taxonomy" id="1183438"/>
    <lineage>
        <taxon>Bacteria</taxon>
        <taxon>Bacillati</taxon>
        <taxon>Cyanobacteriota</taxon>
        <taxon>Cyanophyceae</taxon>
        <taxon>Gloeobacterales</taxon>
        <taxon>Gloeobacteraceae</taxon>
        <taxon>Gloeobacter</taxon>
    </lineage>
</organism>
<dbReference type="PANTHER" id="PTHR43861:SF1">
    <property type="entry name" value="TRANS-ACONITATE 2-METHYLTRANSFERASE"/>
    <property type="match status" value="1"/>
</dbReference>
<feature type="domain" description="Methyltransferase" evidence="3">
    <location>
        <begin position="35"/>
        <end position="129"/>
    </location>
</feature>
<dbReference type="KEGG" id="glj:GKIL_3785"/>
<evidence type="ECO:0000259" key="3">
    <source>
        <dbReference type="Pfam" id="PF13649"/>
    </source>
</evidence>
<dbReference type="Gene3D" id="3.40.50.150">
    <property type="entry name" value="Vaccinia Virus protein VP39"/>
    <property type="match status" value="1"/>
</dbReference>
<keyword evidence="5" id="KW-1185">Reference proteome</keyword>
<evidence type="ECO:0000313" key="4">
    <source>
        <dbReference type="EMBL" id="AGY60031.1"/>
    </source>
</evidence>
<protein>
    <submittedName>
        <fullName evidence="4">Trans-aconitate 2-methyltransferase</fullName>
        <ecNumber evidence="4">2.1.1.144</ecNumber>
    </submittedName>
</protein>
<reference evidence="4 5" key="1">
    <citation type="journal article" date="2013" name="PLoS ONE">
        <title>Cultivation and Complete Genome Sequencing of Gloeobacter kilaueensis sp. nov., from a Lava Cave in Kilauea Caldera, Hawai'i.</title>
        <authorList>
            <person name="Saw J.H."/>
            <person name="Schatz M."/>
            <person name="Brown M.V."/>
            <person name="Kunkel D.D."/>
            <person name="Foster J.S."/>
            <person name="Shick H."/>
            <person name="Christensen S."/>
            <person name="Hou S."/>
            <person name="Wan X."/>
            <person name="Donachie S.P."/>
        </authorList>
    </citation>
    <scope>NUCLEOTIDE SEQUENCE [LARGE SCALE GENOMIC DNA]</scope>
    <source>
        <strain evidence="5">JS</strain>
    </source>
</reference>
<dbReference type="CDD" id="cd02440">
    <property type="entry name" value="AdoMet_MTases"/>
    <property type="match status" value="1"/>
</dbReference>
<gene>
    <name evidence="4" type="primary">tam</name>
    <name evidence="4" type="ORF">GKIL_3785</name>
</gene>
<proteinExistence type="predicted"/>
<dbReference type="AlphaFoldDB" id="U5QM92"/>
<evidence type="ECO:0000256" key="1">
    <source>
        <dbReference type="ARBA" id="ARBA00022603"/>
    </source>
</evidence>
<dbReference type="GO" id="GO:0030798">
    <property type="term" value="F:trans-aconitate 2-methyltransferase activity"/>
    <property type="evidence" value="ECO:0007669"/>
    <property type="project" value="UniProtKB-EC"/>
</dbReference>
<name>U5QM92_GLOK1</name>
<dbReference type="PANTHER" id="PTHR43861">
    <property type="entry name" value="TRANS-ACONITATE 2-METHYLTRANSFERASE-RELATED"/>
    <property type="match status" value="1"/>
</dbReference>
<sequence>MVEWNAAQYTQISALQRAMADEVLALLKLDGTEQVLDIGCGNGKITAQIAERVPAGAVLGIDSSEQMISFASSHFAPADWPRLRFEVADARHLPFKSEFDLIVSFNALHWIPEQDAALHSIHTALRPHGRAQLRLVPKGERPSLEDVLEQTRQSPRWSTSFQDFRDPYLHLTPEQYAARAEQNGLKILHLRTADKAWDFGSREAFFAFGQVTFVAWTWCLPEHEKPDFIADVLDRYRLVACDQPSEENTFKFYQMDITLEPG</sequence>
<dbReference type="EC" id="2.1.1.144" evidence="4"/>
<keyword evidence="2 4" id="KW-0808">Transferase</keyword>
<dbReference type="GO" id="GO:0032259">
    <property type="term" value="P:methylation"/>
    <property type="evidence" value="ECO:0007669"/>
    <property type="project" value="UniProtKB-KW"/>
</dbReference>
<dbReference type="eggNOG" id="COG4106">
    <property type="taxonomic scope" value="Bacteria"/>
</dbReference>
<dbReference type="OrthoDB" id="9760689at2"/>
<dbReference type="Pfam" id="PF13649">
    <property type="entry name" value="Methyltransf_25"/>
    <property type="match status" value="1"/>
</dbReference>
<dbReference type="SUPFAM" id="SSF53335">
    <property type="entry name" value="S-adenosyl-L-methionine-dependent methyltransferases"/>
    <property type="match status" value="1"/>
</dbReference>